<name>A0A255ZP07_9FLAO</name>
<dbReference type="Proteomes" id="UP000216605">
    <property type="component" value="Unassembled WGS sequence"/>
</dbReference>
<dbReference type="EMBL" id="NOXV01000193">
    <property type="protein sequence ID" value="OYQ42654.1"/>
    <property type="molecule type" value="Genomic_DNA"/>
</dbReference>
<accession>A0A255ZP07</accession>
<gene>
    <name evidence="1" type="ORF">CHU92_03880</name>
</gene>
<evidence type="ECO:0000313" key="1">
    <source>
        <dbReference type="EMBL" id="OYQ42654.1"/>
    </source>
</evidence>
<reference evidence="1 2" key="1">
    <citation type="submission" date="2017-07" db="EMBL/GenBank/DDBJ databases">
        <title>Flavobacterium cyanobacteriorum sp. nov., isolated from cyanobacterial aggregates in a eutrophic lake.</title>
        <authorList>
            <person name="Cai H."/>
        </authorList>
    </citation>
    <scope>NUCLEOTIDE SEQUENCE [LARGE SCALE GENOMIC DNA]</scope>
    <source>
        <strain evidence="1 2">TH021</strain>
    </source>
</reference>
<protein>
    <submittedName>
        <fullName evidence="1">Uncharacterized protein</fullName>
    </submittedName>
</protein>
<proteinExistence type="predicted"/>
<comment type="caution">
    <text evidence="1">The sequence shown here is derived from an EMBL/GenBank/DDBJ whole genome shotgun (WGS) entry which is preliminary data.</text>
</comment>
<sequence length="89" mass="9407">MERPAVLLTNILKKEWPLAARRVQGKVLLIQMAAWYAPTWRPSPDGSGILPAASFCGGEIERTAGPGTAKSALSRLLLILPGAKGNGKA</sequence>
<dbReference type="AlphaFoldDB" id="A0A255ZP07"/>
<keyword evidence="2" id="KW-1185">Reference proteome</keyword>
<evidence type="ECO:0000313" key="2">
    <source>
        <dbReference type="Proteomes" id="UP000216605"/>
    </source>
</evidence>
<organism evidence="1 2">
    <name type="scientific">Flavobacterium cyanobacteriorum</name>
    <dbReference type="NCBI Taxonomy" id="2022802"/>
    <lineage>
        <taxon>Bacteria</taxon>
        <taxon>Pseudomonadati</taxon>
        <taxon>Bacteroidota</taxon>
        <taxon>Flavobacteriia</taxon>
        <taxon>Flavobacteriales</taxon>
        <taxon>Flavobacteriaceae</taxon>
        <taxon>Flavobacterium</taxon>
    </lineage>
</organism>